<protein>
    <submittedName>
        <fullName evidence="2">Uncharacterized protein</fullName>
    </submittedName>
</protein>
<reference evidence="2 3" key="1">
    <citation type="submission" date="2019-03" db="EMBL/GenBank/DDBJ databases">
        <title>First draft genome of Liparis tanakae, snailfish: a comprehensive survey of snailfish specific genes.</title>
        <authorList>
            <person name="Kim W."/>
            <person name="Song I."/>
            <person name="Jeong J.-H."/>
            <person name="Kim D."/>
            <person name="Kim S."/>
            <person name="Ryu S."/>
            <person name="Song J.Y."/>
            <person name="Lee S.K."/>
        </authorList>
    </citation>
    <scope>NUCLEOTIDE SEQUENCE [LARGE SCALE GENOMIC DNA]</scope>
    <source>
        <tissue evidence="2">Muscle</tissue>
    </source>
</reference>
<proteinExistence type="predicted"/>
<feature type="region of interest" description="Disordered" evidence="1">
    <location>
        <begin position="67"/>
        <end position="88"/>
    </location>
</feature>
<feature type="compositionally biased region" description="Gly residues" evidence="1">
    <location>
        <begin position="25"/>
        <end position="35"/>
    </location>
</feature>
<dbReference type="EMBL" id="SRLO01000112">
    <property type="protein sequence ID" value="TNN74567.1"/>
    <property type="molecule type" value="Genomic_DNA"/>
</dbReference>
<name>A0A4Z2I9F6_9TELE</name>
<sequence>MPVSLDGRHTHSGCRGQAVEPRGQRVGGQVEGGALAGDRAPLTLPGEPVAPQTARAAPPVDLHRVTAHRGQLEVSQGRSHCKEDRTGR</sequence>
<dbReference type="AlphaFoldDB" id="A0A4Z2I9F6"/>
<dbReference type="Proteomes" id="UP000314294">
    <property type="component" value="Unassembled WGS sequence"/>
</dbReference>
<keyword evidence="3" id="KW-1185">Reference proteome</keyword>
<evidence type="ECO:0000256" key="1">
    <source>
        <dbReference type="SAM" id="MobiDB-lite"/>
    </source>
</evidence>
<evidence type="ECO:0000313" key="3">
    <source>
        <dbReference type="Proteomes" id="UP000314294"/>
    </source>
</evidence>
<evidence type="ECO:0000313" key="2">
    <source>
        <dbReference type="EMBL" id="TNN74567.1"/>
    </source>
</evidence>
<accession>A0A4Z2I9F6</accession>
<gene>
    <name evidence="2" type="ORF">EYF80_015114</name>
</gene>
<organism evidence="2 3">
    <name type="scientific">Liparis tanakae</name>
    <name type="common">Tanaka's snailfish</name>
    <dbReference type="NCBI Taxonomy" id="230148"/>
    <lineage>
        <taxon>Eukaryota</taxon>
        <taxon>Metazoa</taxon>
        <taxon>Chordata</taxon>
        <taxon>Craniata</taxon>
        <taxon>Vertebrata</taxon>
        <taxon>Euteleostomi</taxon>
        <taxon>Actinopterygii</taxon>
        <taxon>Neopterygii</taxon>
        <taxon>Teleostei</taxon>
        <taxon>Neoteleostei</taxon>
        <taxon>Acanthomorphata</taxon>
        <taxon>Eupercaria</taxon>
        <taxon>Perciformes</taxon>
        <taxon>Cottioidei</taxon>
        <taxon>Cottales</taxon>
        <taxon>Liparidae</taxon>
        <taxon>Liparis</taxon>
    </lineage>
</organism>
<feature type="region of interest" description="Disordered" evidence="1">
    <location>
        <begin position="1"/>
        <end position="40"/>
    </location>
</feature>
<comment type="caution">
    <text evidence="2">The sequence shown here is derived from an EMBL/GenBank/DDBJ whole genome shotgun (WGS) entry which is preliminary data.</text>
</comment>